<evidence type="ECO:0000313" key="3">
    <source>
        <dbReference type="Proteomes" id="UP000076825"/>
    </source>
</evidence>
<accession>A0A157KXR1</accession>
<dbReference type="KEGG" id="btrm:SAMEA390648700323"/>
<sequence length="72" mass="7796">MRKKSSVGRRAAALLRLAYRKQWDINAVCYGGSISALVFCALILTGVIGPSLDANDQTAEERTRKTAIAAKE</sequence>
<evidence type="ECO:0000313" key="2">
    <source>
        <dbReference type="EMBL" id="SAI66567.1"/>
    </source>
</evidence>
<protein>
    <submittedName>
        <fullName evidence="2">Phage protein</fullName>
    </submittedName>
</protein>
<keyword evidence="1" id="KW-0472">Membrane</keyword>
<evidence type="ECO:0000256" key="1">
    <source>
        <dbReference type="SAM" id="Phobius"/>
    </source>
</evidence>
<dbReference type="AlphaFoldDB" id="A0A157KXR1"/>
<dbReference type="PATRIC" id="fig|123899.6.peg.305"/>
<feature type="transmembrane region" description="Helical" evidence="1">
    <location>
        <begin position="25"/>
        <end position="48"/>
    </location>
</feature>
<organism evidence="2 3">
    <name type="scientific">Bordetella trematum</name>
    <dbReference type="NCBI Taxonomy" id="123899"/>
    <lineage>
        <taxon>Bacteria</taxon>
        <taxon>Pseudomonadati</taxon>
        <taxon>Pseudomonadota</taxon>
        <taxon>Betaproteobacteria</taxon>
        <taxon>Burkholderiales</taxon>
        <taxon>Alcaligenaceae</taxon>
        <taxon>Bordetella</taxon>
    </lineage>
</organism>
<proteinExistence type="predicted"/>
<dbReference type="STRING" id="123899.SAMEA3906487_00323"/>
<keyword evidence="1" id="KW-1133">Transmembrane helix</keyword>
<name>A0A157KXR1_9BORD</name>
<dbReference type="RefSeq" id="WP_063491468.1">
    <property type="nucleotide sequence ID" value="NZ_CP016340.1"/>
</dbReference>
<gene>
    <name evidence="2" type="ORF">SAMEA3906487_00323</name>
</gene>
<keyword evidence="3" id="KW-1185">Reference proteome</keyword>
<dbReference type="GeneID" id="71769451"/>
<reference evidence="2 3" key="1">
    <citation type="submission" date="2016-04" db="EMBL/GenBank/DDBJ databases">
        <authorList>
            <consortium name="Pathogen Informatics"/>
        </authorList>
    </citation>
    <scope>NUCLEOTIDE SEQUENCE [LARGE SCALE GENOMIC DNA]</scope>
    <source>
        <strain evidence="2 3">H044680328</strain>
    </source>
</reference>
<dbReference type="Proteomes" id="UP000076825">
    <property type="component" value="Chromosome 1"/>
</dbReference>
<dbReference type="EMBL" id="LT546645">
    <property type="protein sequence ID" value="SAI66567.1"/>
    <property type="molecule type" value="Genomic_DNA"/>
</dbReference>
<keyword evidence="1" id="KW-0812">Transmembrane</keyword>